<dbReference type="KEGG" id="whr:OG579_16110"/>
<dbReference type="EMBL" id="CP108021">
    <property type="protein sequence ID" value="WUM19225.1"/>
    <property type="molecule type" value="Genomic_DNA"/>
</dbReference>
<dbReference type="RefSeq" id="WP_328856763.1">
    <property type="nucleotide sequence ID" value="NZ_CP108021.1"/>
</dbReference>
<keyword evidence="1" id="KW-0808">Transferase</keyword>
<evidence type="ECO:0000313" key="3">
    <source>
        <dbReference type="EMBL" id="WUM19225.1"/>
    </source>
</evidence>
<sequence>MFATTSTSFEPASNRFATPLPRALRASAETLDWRDFCAGHAVSGSIRLGTWSAVAAHDDLVDFRATLAVGDRICAVDATAVGPLGAATAMLHSLGVAIEIIGLHQQSVCGDTVTFVECDIDGRRAWGMGIAADPALAGVGAMIAAANRLR</sequence>
<dbReference type="InterPro" id="IPR013709">
    <property type="entry name" value="2-isopropylmalate_synth_dimer"/>
</dbReference>
<evidence type="ECO:0000313" key="4">
    <source>
        <dbReference type="Proteomes" id="UP001432128"/>
    </source>
</evidence>
<dbReference type="Proteomes" id="UP001432128">
    <property type="component" value="Chromosome"/>
</dbReference>
<dbReference type="GO" id="GO:0003852">
    <property type="term" value="F:2-isopropylmalate synthase activity"/>
    <property type="evidence" value="ECO:0007669"/>
    <property type="project" value="InterPro"/>
</dbReference>
<evidence type="ECO:0000256" key="1">
    <source>
        <dbReference type="ARBA" id="ARBA00022679"/>
    </source>
</evidence>
<feature type="domain" description="2-isopropylmalate synthase LeuA allosteric (dimerisation)" evidence="2">
    <location>
        <begin position="54"/>
        <end position="150"/>
    </location>
</feature>
<protein>
    <recommendedName>
        <fullName evidence="2">2-isopropylmalate synthase LeuA allosteric (dimerisation) domain-containing protein</fullName>
    </recommendedName>
</protein>
<name>A0AAU4JZI4_9NOCA</name>
<dbReference type="SUPFAM" id="SSF110921">
    <property type="entry name" value="2-isopropylmalate synthase LeuA, allosteric (dimerisation) domain"/>
    <property type="match status" value="1"/>
</dbReference>
<keyword evidence="4" id="KW-1185">Reference proteome</keyword>
<reference evidence="3 4" key="1">
    <citation type="submission" date="2022-10" db="EMBL/GenBank/DDBJ databases">
        <title>The complete genomes of actinobacterial strains from the NBC collection.</title>
        <authorList>
            <person name="Joergensen T.S."/>
            <person name="Alvarez Arevalo M."/>
            <person name="Sterndorff E.B."/>
            <person name="Faurdal D."/>
            <person name="Vuksanovic O."/>
            <person name="Mourched A.-S."/>
            <person name="Charusanti P."/>
            <person name="Shaw S."/>
            <person name="Blin K."/>
            <person name="Weber T."/>
        </authorList>
    </citation>
    <scope>NUCLEOTIDE SEQUENCE [LARGE SCALE GENOMIC DNA]</scope>
    <source>
        <strain evidence="3 4">NBC_00319</strain>
    </source>
</reference>
<dbReference type="Gene3D" id="3.30.160.270">
    <property type="match status" value="1"/>
</dbReference>
<evidence type="ECO:0000259" key="2">
    <source>
        <dbReference type="SMART" id="SM00917"/>
    </source>
</evidence>
<proteinExistence type="predicted"/>
<gene>
    <name evidence="3" type="ORF">OG579_16110</name>
</gene>
<dbReference type="SMART" id="SM00917">
    <property type="entry name" value="LeuA_dimer"/>
    <property type="match status" value="1"/>
</dbReference>
<accession>A0AAU4JZI4</accession>
<organism evidence="3 4">
    <name type="scientific">Williamsia herbipolensis</name>
    <dbReference type="NCBI Taxonomy" id="1603258"/>
    <lineage>
        <taxon>Bacteria</taxon>
        <taxon>Bacillati</taxon>
        <taxon>Actinomycetota</taxon>
        <taxon>Actinomycetes</taxon>
        <taxon>Mycobacteriales</taxon>
        <taxon>Nocardiaceae</taxon>
        <taxon>Williamsia</taxon>
    </lineage>
</organism>
<dbReference type="GO" id="GO:0009098">
    <property type="term" value="P:L-leucine biosynthetic process"/>
    <property type="evidence" value="ECO:0007669"/>
    <property type="project" value="InterPro"/>
</dbReference>
<dbReference type="InterPro" id="IPR036230">
    <property type="entry name" value="LeuA_allosteric_dom_sf"/>
</dbReference>
<dbReference type="AlphaFoldDB" id="A0AAU4JZI4"/>